<dbReference type="Proteomes" id="UP000719942">
    <property type="component" value="Unassembled WGS sequence"/>
</dbReference>
<protein>
    <submittedName>
        <fullName evidence="6">LysR family transcriptional regulator</fullName>
    </submittedName>
</protein>
<dbReference type="PRINTS" id="PR00039">
    <property type="entry name" value="HTHLYSR"/>
</dbReference>
<keyword evidence="4" id="KW-0804">Transcription</keyword>
<evidence type="ECO:0000256" key="3">
    <source>
        <dbReference type="ARBA" id="ARBA00023125"/>
    </source>
</evidence>
<dbReference type="Gene3D" id="3.40.190.290">
    <property type="match status" value="1"/>
</dbReference>
<accession>A0ABS7DRJ0</accession>
<dbReference type="SUPFAM" id="SSF53850">
    <property type="entry name" value="Periplasmic binding protein-like II"/>
    <property type="match status" value="1"/>
</dbReference>
<dbReference type="RefSeq" id="WP_219965586.1">
    <property type="nucleotide sequence ID" value="NZ_JAGFNZ010000003.1"/>
</dbReference>
<dbReference type="SUPFAM" id="SSF46785">
    <property type="entry name" value="Winged helix' DNA-binding domain"/>
    <property type="match status" value="1"/>
</dbReference>
<keyword evidence="2" id="KW-0805">Transcription regulation</keyword>
<dbReference type="InterPro" id="IPR050950">
    <property type="entry name" value="HTH-type_LysR_regulators"/>
</dbReference>
<proteinExistence type="inferred from homology"/>
<gene>
    <name evidence="6" type="ORF">J5W02_10270</name>
</gene>
<comment type="similarity">
    <text evidence="1">Belongs to the LysR transcriptional regulatory family.</text>
</comment>
<dbReference type="PROSITE" id="PS50931">
    <property type="entry name" value="HTH_LYSR"/>
    <property type="match status" value="1"/>
</dbReference>
<keyword evidence="7" id="KW-1185">Reference proteome</keyword>
<dbReference type="Pfam" id="PF00126">
    <property type="entry name" value="HTH_1"/>
    <property type="match status" value="1"/>
</dbReference>
<organism evidence="6 7">
    <name type="scientific">Caproiciproducens faecalis</name>
    <dbReference type="NCBI Taxonomy" id="2820301"/>
    <lineage>
        <taxon>Bacteria</taxon>
        <taxon>Bacillati</taxon>
        <taxon>Bacillota</taxon>
        <taxon>Clostridia</taxon>
        <taxon>Eubacteriales</taxon>
        <taxon>Acutalibacteraceae</taxon>
        <taxon>Caproiciproducens</taxon>
    </lineage>
</organism>
<dbReference type="InterPro" id="IPR036390">
    <property type="entry name" value="WH_DNA-bd_sf"/>
</dbReference>
<reference evidence="6 7" key="1">
    <citation type="submission" date="2021-03" db="EMBL/GenBank/DDBJ databases">
        <title>Caproiciproducens sp. nov. isolated from feces of cow.</title>
        <authorList>
            <person name="Choi J.-Y."/>
        </authorList>
    </citation>
    <scope>NUCLEOTIDE SEQUENCE [LARGE SCALE GENOMIC DNA]</scope>
    <source>
        <strain evidence="6 7">AGMB10547</strain>
    </source>
</reference>
<dbReference type="Pfam" id="PF03466">
    <property type="entry name" value="LysR_substrate"/>
    <property type="match status" value="1"/>
</dbReference>
<evidence type="ECO:0000256" key="1">
    <source>
        <dbReference type="ARBA" id="ARBA00009437"/>
    </source>
</evidence>
<dbReference type="PANTHER" id="PTHR30419:SF28">
    <property type="entry name" value="HTH-TYPE TRANSCRIPTIONAL REGULATOR BSDA"/>
    <property type="match status" value="1"/>
</dbReference>
<dbReference type="CDD" id="cd05466">
    <property type="entry name" value="PBP2_LTTR_substrate"/>
    <property type="match status" value="1"/>
</dbReference>
<evidence type="ECO:0000259" key="5">
    <source>
        <dbReference type="PROSITE" id="PS50931"/>
    </source>
</evidence>
<comment type="caution">
    <text evidence="6">The sequence shown here is derived from an EMBL/GenBank/DDBJ whole genome shotgun (WGS) entry which is preliminary data.</text>
</comment>
<feature type="domain" description="HTH lysR-type" evidence="5">
    <location>
        <begin position="1"/>
        <end position="58"/>
    </location>
</feature>
<evidence type="ECO:0000256" key="4">
    <source>
        <dbReference type="ARBA" id="ARBA00023163"/>
    </source>
</evidence>
<evidence type="ECO:0000313" key="6">
    <source>
        <dbReference type="EMBL" id="MBW7573196.1"/>
    </source>
</evidence>
<dbReference type="InterPro" id="IPR005119">
    <property type="entry name" value="LysR_subst-bd"/>
</dbReference>
<evidence type="ECO:0000256" key="2">
    <source>
        <dbReference type="ARBA" id="ARBA00023015"/>
    </source>
</evidence>
<dbReference type="EMBL" id="JAGFNZ010000003">
    <property type="protein sequence ID" value="MBW7573196.1"/>
    <property type="molecule type" value="Genomic_DNA"/>
</dbReference>
<dbReference type="InterPro" id="IPR036388">
    <property type="entry name" value="WH-like_DNA-bd_sf"/>
</dbReference>
<sequence>MNDRQLKYILTIAREGNLTSAAQKLYISQPSLSSMLAHVEEELDVKLFDRTVSPLKLTYAGEQYINAAEQILSIINDLNHNLERISNSLAGRLNIGCSSYFSSTLIPYIIPVFKNRYSDVQINLTEGERMDLEKKLMSGNLDLIFTTYGNSENKNIEYIPLYKEEFVLISPLSYVPDSYSESDQSTDSLVDLKTLENESFVLMKPEHQLRFTIDRIFQDSGFIPKVILETDSWKTCLSLAAEGMAFTILPNSEYGMPVDRLKFFRINQTYYRSMFLCNRKGAFRTKIMDEFINFTISLLKQRKKE</sequence>
<evidence type="ECO:0000313" key="7">
    <source>
        <dbReference type="Proteomes" id="UP000719942"/>
    </source>
</evidence>
<name>A0ABS7DRJ0_9FIRM</name>
<dbReference type="InterPro" id="IPR000847">
    <property type="entry name" value="LysR_HTH_N"/>
</dbReference>
<dbReference type="PANTHER" id="PTHR30419">
    <property type="entry name" value="HTH-TYPE TRANSCRIPTIONAL REGULATOR YBHD"/>
    <property type="match status" value="1"/>
</dbReference>
<dbReference type="Gene3D" id="1.10.10.10">
    <property type="entry name" value="Winged helix-like DNA-binding domain superfamily/Winged helix DNA-binding domain"/>
    <property type="match status" value="1"/>
</dbReference>
<keyword evidence="3" id="KW-0238">DNA-binding</keyword>